<dbReference type="EMBL" id="JAXCLA010000001">
    <property type="protein sequence ID" value="MDY0743430.1"/>
    <property type="molecule type" value="Genomic_DNA"/>
</dbReference>
<feature type="domain" description="Ice-binding protein C-terminal" evidence="5">
    <location>
        <begin position="305"/>
        <end position="330"/>
    </location>
</feature>
<evidence type="ECO:0000256" key="3">
    <source>
        <dbReference type="ARBA" id="ARBA00023136"/>
    </source>
</evidence>
<evidence type="ECO:0000313" key="7">
    <source>
        <dbReference type="Proteomes" id="UP001285263"/>
    </source>
</evidence>
<keyword evidence="7" id="KW-1185">Reference proteome</keyword>
<dbReference type="NCBIfam" id="TIGR02595">
    <property type="entry name" value="PEP_CTERM"/>
    <property type="match status" value="1"/>
</dbReference>
<reference evidence="6 7" key="1">
    <citation type="submission" date="2023-11" db="EMBL/GenBank/DDBJ databases">
        <title>Paucibacter sp. nov., isolated from fresh soil in Korea.</title>
        <authorList>
            <person name="Le N.T.T."/>
        </authorList>
    </citation>
    <scope>NUCLEOTIDE SEQUENCE [LARGE SCALE GENOMIC DNA]</scope>
    <source>
        <strain evidence="6 7">R3-3</strain>
    </source>
</reference>
<evidence type="ECO:0000256" key="4">
    <source>
        <dbReference type="SAM" id="SignalP"/>
    </source>
</evidence>
<dbReference type="PROSITE" id="PS51257">
    <property type="entry name" value="PROKAR_LIPOPROTEIN"/>
    <property type="match status" value="1"/>
</dbReference>
<evidence type="ECO:0000313" key="6">
    <source>
        <dbReference type="EMBL" id="MDY0743430.1"/>
    </source>
</evidence>
<feature type="chain" id="PRO_5046040473" evidence="4">
    <location>
        <begin position="24"/>
        <end position="332"/>
    </location>
</feature>
<dbReference type="Pfam" id="PF07589">
    <property type="entry name" value="PEP-CTERM"/>
    <property type="match status" value="1"/>
</dbReference>
<keyword evidence="3" id="KW-0472">Membrane</keyword>
<dbReference type="RefSeq" id="WP_320421319.1">
    <property type="nucleotide sequence ID" value="NZ_JAXCLA010000001.1"/>
</dbReference>
<dbReference type="Proteomes" id="UP001285263">
    <property type="component" value="Unassembled WGS sequence"/>
</dbReference>
<evidence type="ECO:0000256" key="1">
    <source>
        <dbReference type="ARBA" id="ARBA00004236"/>
    </source>
</evidence>
<comment type="subcellular location">
    <subcellularLocation>
        <location evidence="1">Cell membrane</location>
    </subcellularLocation>
</comment>
<feature type="signal peptide" evidence="4">
    <location>
        <begin position="1"/>
        <end position="23"/>
    </location>
</feature>
<evidence type="ECO:0000256" key="2">
    <source>
        <dbReference type="ARBA" id="ARBA00022475"/>
    </source>
</evidence>
<accession>A0ABU5DCF7</accession>
<keyword evidence="4" id="KW-0732">Signal</keyword>
<dbReference type="SUPFAM" id="SSF50956">
    <property type="entry name" value="Thermostable phytase (3-phytase)"/>
    <property type="match status" value="1"/>
</dbReference>
<dbReference type="Pfam" id="PF06977">
    <property type="entry name" value="SdiA-regulated"/>
    <property type="match status" value="1"/>
</dbReference>
<dbReference type="InterPro" id="IPR013424">
    <property type="entry name" value="Ice-binding_C"/>
</dbReference>
<keyword evidence="2" id="KW-1003">Cell membrane</keyword>
<protein>
    <submittedName>
        <fullName evidence="6">SdiA-regulated domain-containing protein</fullName>
    </submittedName>
</protein>
<name>A0ABU5DCF7_9BURK</name>
<gene>
    <name evidence="6" type="ORF">SNE35_02895</name>
</gene>
<dbReference type="InterPro" id="IPR009722">
    <property type="entry name" value="YjiK/CarP"/>
</dbReference>
<sequence>MNKRIKLLLLALAAAASCGAAQAASSLNLGNYSVTATYGLDILNGTSGGISGLEASGVAYAKDRNSLFFVGDEGTGVVEISLTGKTLGYMNFDWSNTGSSKHDTEGITYLGNGQLVVGEERLYDAYKFGYVNGGTATLSSNSVSLSNAYPVDNSGMEGIAYDPRNGGSYVAVKQESPEAVFSGTLSFGNQLSGTANISTLFDASKLGLSTLSDVAVLAPVDSLAGTAGADNLLFLSLGSHSLVEADRQGNIISSFDLSNVLPHNAIEGVTVDEKGTIYLVAEQIQDGSATGAVKSQLIVLSPTAAVPEPASLSLMLMGGLGIAAAARRRKQR</sequence>
<comment type="caution">
    <text evidence="6">The sequence shown here is derived from an EMBL/GenBank/DDBJ whole genome shotgun (WGS) entry which is preliminary data.</text>
</comment>
<proteinExistence type="predicted"/>
<organism evidence="6 7">
    <name type="scientific">Roseateles agri</name>
    <dbReference type="NCBI Taxonomy" id="3098619"/>
    <lineage>
        <taxon>Bacteria</taxon>
        <taxon>Pseudomonadati</taxon>
        <taxon>Pseudomonadota</taxon>
        <taxon>Betaproteobacteria</taxon>
        <taxon>Burkholderiales</taxon>
        <taxon>Sphaerotilaceae</taxon>
        <taxon>Roseateles</taxon>
    </lineage>
</organism>
<evidence type="ECO:0000259" key="5">
    <source>
        <dbReference type="Pfam" id="PF07589"/>
    </source>
</evidence>